<feature type="transmembrane region" description="Helical" evidence="7">
    <location>
        <begin position="245"/>
        <end position="266"/>
    </location>
</feature>
<proteinExistence type="inferred from homology"/>
<reference evidence="9 10" key="2">
    <citation type="submission" date="2017-10" db="EMBL/GenBank/DDBJ databases">
        <authorList>
            <person name="Banno H."/>
            <person name="Chua N.-H."/>
        </authorList>
    </citation>
    <scope>NUCLEOTIDE SEQUENCE [LARGE SCALE GENOMIC DNA]</scope>
    <source>
        <strain evidence="9 10">JK623</strain>
    </source>
</reference>
<comment type="subcellular location">
    <subcellularLocation>
        <location evidence="1 7">Cell membrane</location>
        <topology evidence="1 7">Multi-pass membrane protein</topology>
    </subcellularLocation>
</comment>
<organism evidence="9 10">
    <name type="scientific">Agathobacter ruminis</name>
    <dbReference type="NCBI Taxonomy" id="1712665"/>
    <lineage>
        <taxon>Bacteria</taxon>
        <taxon>Bacillati</taxon>
        <taxon>Bacillota</taxon>
        <taxon>Clostridia</taxon>
        <taxon>Lachnospirales</taxon>
        <taxon>Lachnospiraceae</taxon>
        <taxon>Agathobacter</taxon>
    </lineage>
</organism>
<keyword evidence="3" id="KW-1003">Cell membrane</keyword>
<gene>
    <name evidence="9" type="ORF">CSX02_09695</name>
</gene>
<dbReference type="InterPro" id="IPR000515">
    <property type="entry name" value="MetI-like"/>
</dbReference>
<dbReference type="Gene3D" id="1.10.3720.10">
    <property type="entry name" value="MetI-like"/>
    <property type="match status" value="1"/>
</dbReference>
<feature type="transmembrane region" description="Helical" evidence="7">
    <location>
        <begin position="75"/>
        <end position="99"/>
    </location>
</feature>
<feature type="transmembrane region" description="Helical" evidence="7">
    <location>
        <begin position="17"/>
        <end position="39"/>
    </location>
</feature>
<dbReference type="AlphaFoldDB" id="A0A2G3E1X7"/>
<reference evidence="9 10" key="1">
    <citation type="submission" date="2017-10" db="EMBL/GenBank/DDBJ databases">
        <title>Resolving the taxonomy of Roseburia spp., Eubacterium rectale and Agathobacter spp. through phylogenomic analysis.</title>
        <authorList>
            <person name="Sheridan P.O."/>
            <person name="Walker A.W."/>
            <person name="Duncan S.H."/>
            <person name="Scott K.P."/>
            <person name="Toole P.W.O."/>
            <person name="Luis P."/>
            <person name="Flint H.J."/>
        </authorList>
    </citation>
    <scope>NUCLEOTIDE SEQUENCE [LARGE SCALE GENOMIC DNA]</scope>
    <source>
        <strain evidence="9 10">JK623</strain>
    </source>
</reference>
<evidence type="ECO:0000259" key="8">
    <source>
        <dbReference type="PROSITE" id="PS50928"/>
    </source>
</evidence>
<keyword evidence="5 7" id="KW-1133">Transmembrane helix</keyword>
<dbReference type="GO" id="GO:0005886">
    <property type="term" value="C:plasma membrane"/>
    <property type="evidence" value="ECO:0007669"/>
    <property type="project" value="UniProtKB-SubCell"/>
</dbReference>
<evidence type="ECO:0000313" key="9">
    <source>
        <dbReference type="EMBL" id="PHU37113.1"/>
    </source>
</evidence>
<feature type="transmembrane region" description="Helical" evidence="7">
    <location>
        <begin position="144"/>
        <end position="163"/>
    </location>
</feature>
<evidence type="ECO:0000313" key="10">
    <source>
        <dbReference type="Proteomes" id="UP000224563"/>
    </source>
</evidence>
<dbReference type="GO" id="GO:0055085">
    <property type="term" value="P:transmembrane transport"/>
    <property type="evidence" value="ECO:0007669"/>
    <property type="project" value="InterPro"/>
</dbReference>
<name>A0A2G3E1X7_9FIRM</name>
<dbReference type="Proteomes" id="UP000224563">
    <property type="component" value="Unassembled WGS sequence"/>
</dbReference>
<evidence type="ECO:0000256" key="5">
    <source>
        <dbReference type="ARBA" id="ARBA00022989"/>
    </source>
</evidence>
<dbReference type="CDD" id="cd06261">
    <property type="entry name" value="TM_PBP2"/>
    <property type="match status" value="1"/>
</dbReference>
<comment type="caution">
    <text evidence="9">The sequence shown here is derived from an EMBL/GenBank/DDBJ whole genome shotgun (WGS) entry which is preliminary data.</text>
</comment>
<dbReference type="SUPFAM" id="SSF161098">
    <property type="entry name" value="MetI-like"/>
    <property type="match status" value="1"/>
</dbReference>
<keyword evidence="4 7" id="KW-0812">Transmembrane</keyword>
<evidence type="ECO:0000256" key="6">
    <source>
        <dbReference type="ARBA" id="ARBA00023136"/>
    </source>
</evidence>
<feature type="domain" description="ABC transmembrane type-1" evidence="8">
    <location>
        <begin position="76"/>
        <end position="266"/>
    </location>
</feature>
<feature type="transmembrane region" description="Helical" evidence="7">
    <location>
        <begin position="111"/>
        <end position="132"/>
    </location>
</feature>
<evidence type="ECO:0000256" key="4">
    <source>
        <dbReference type="ARBA" id="ARBA00022692"/>
    </source>
</evidence>
<dbReference type="InterPro" id="IPR035906">
    <property type="entry name" value="MetI-like_sf"/>
</dbReference>
<dbReference type="Pfam" id="PF00528">
    <property type="entry name" value="BPD_transp_1"/>
    <property type="match status" value="1"/>
</dbReference>
<accession>A0A2G3E1X7</accession>
<evidence type="ECO:0000256" key="7">
    <source>
        <dbReference type="RuleBase" id="RU363032"/>
    </source>
</evidence>
<protein>
    <submittedName>
        <fullName evidence="9">Carbohydrate ABC transporter permease</fullName>
    </submittedName>
</protein>
<keyword evidence="2 7" id="KW-0813">Transport</keyword>
<dbReference type="RefSeq" id="WP_031544285.1">
    <property type="nucleotide sequence ID" value="NZ_JANSWH010000024.1"/>
</dbReference>
<evidence type="ECO:0000256" key="3">
    <source>
        <dbReference type="ARBA" id="ARBA00022475"/>
    </source>
</evidence>
<keyword evidence="6 7" id="KW-0472">Membrane</keyword>
<sequence>MKIINAVKKQIFNILKYFFLIFFALVAVVPVVSCVFTAFKTADEYQTTSVITPPSNWLNFDNFVKAFQTANMGRAFLNSLIVMVFVLAVSVIVGTQLAYVLNRFEFLGNKLIRNLFLFASLLPSIAMQVSVYKIMSSLELVNHLYGYIIMMCGTDVISIYIFIQFMENISPSLDESAIIDGASYFQIYWKIIRPLLRPAVVTSCILKGVAVYNEYYCANLYLMDKRIRTISTSLYTFVGPMGSQYNLICAGVLISLFPALVVFILCQKQIYSGITAGAVKG</sequence>
<evidence type="ECO:0000256" key="2">
    <source>
        <dbReference type="ARBA" id="ARBA00022448"/>
    </source>
</evidence>
<dbReference type="PROSITE" id="PS50928">
    <property type="entry name" value="ABC_TM1"/>
    <property type="match status" value="1"/>
</dbReference>
<keyword evidence="10" id="KW-1185">Reference proteome</keyword>
<dbReference type="EMBL" id="PDYG01000075">
    <property type="protein sequence ID" value="PHU37113.1"/>
    <property type="molecule type" value="Genomic_DNA"/>
</dbReference>
<dbReference type="PANTHER" id="PTHR43744:SF3">
    <property type="entry name" value="LACTOSE TRANSPORT SYSTEM PERMEASE PROTEIN LACG"/>
    <property type="match status" value="1"/>
</dbReference>
<comment type="similarity">
    <text evidence="7">Belongs to the binding-protein-dependent transport system permease family.</text>
</comment>
<evidence type="ECO:0000256" key="1">
    <source>
        <dbReference type="ARBA" id="ARBA00004651"/>
    </source>
</evidence>
<dbReference type="PANTHER" id="PTHR43744">
    <property type="entry name" value="ABC TRANSPORTER PERMEASE PROTEIN MG189-RELATED-RELATED"/>
    <property type="match status" value="1"/>
</dbReference>